<gene>
    <name evidence="3" type="ORF">MCHLO_13678</name>
</gene>
<proteinExistence type="predicted"/>
<dbReference type="Proteomes" id="UP000815677">
    <property type="component" value="Unassembled WGS sequence"/>
</dbReference>
<feature type="domain" description="Cupin type-2" evidence="2">
    <location>
        <begin position="51"/>
        <end position="97"/>
    </location>
</feature>
<dbReference type="EMBL" id="DF849392">
    <property type="protein sequence ID" value="GAT57099.1"/>
    <property type="molecule type" value="Genomic_DNA"/>
</dbReference>
<keyword evidence="4" id="KW-1185">Reference proteome</keyword>
<feature type="transmembrane region" description="Helical" evidence="1">
    <location>
        <begin position="152"/>
        <end position="173"/>
    </location>
</feature>
<evidence type="ECO:0000259" key="2">
    <source>
        <dbReference type="Pfam" id="PF07883"/>
    </source>
</evidence>
<reference evidence="3" key="1">
    <citation type="submission" date="2014-09" db="EMBL/GenBank/DDBJ databases">
        <title>Genome sequence of the luminous mushroom Mycena chlorophos for searching fungal bioluminescence genes.</title>
        <authorList>
            <person name="Tanaka Y."/>
            <person name="Kasuga D."/>
            <person name="Oba Y."/>
            <person name="Hase S."/>
            <person name="Sato K."/>
            <person name="Oba Y."/>
            <person name="Sakakibara Y."/>
        </authorList>
    </citation>
    <scope>NUCLEOTIDE SEQUENCE</scope>
</reference>
<accession>A0ABQ0M253</accession>
<dbReference type="Gene3D" id="2.60.120.10">
    <property type="entry name" value="Jelly Rolls"/>
    <property type="match status" value="1"/>
</dbReference>
<dbReference type="Pfam" id="PF07883">
    <property type="entry name" value="Cupin_2"/>
    <property type="match status" value="1"/>
</dbReference>
<keyword evidence="1" id="KW-1133">Transmembrane helix</keyword>
<dbReference type="SUPFAM" id="SSF51182">
    <property type="entry name" value="RmlC-like cupins"/>
    <property type="match status" value="1"/>
</dbReference>
<sequence>MSGPQVLKTFPMGKGLELRVMHDPSEPEDSISRWFTEVIADGGPDSEVFVVPAHWHRYHTENMSVIEGRVEATVDGKKKIFRAGDEFLIPPLAVHALQGFKGERLVMREKAEPGGDYKVLFFNDLLHDTPGFSFWRLMRAFYDGDAYISLGLYFRFFDVAFVTVLGGVAKLFVSEKPMKIE</sequence>
<evidence type="ECO:0000313" key="3">
    <source>
        <dbReference type="EMBL" id="GAT57099.1"/>
    </source>
</evidence>
<evidence type="ECO:0000256" key="1">
    <source>
        <dbReference type="SAM" id="Phobius"/>
    </source>
</evidence>
<keyword evidence="1" id="KW-0812">Transmembrane</keyword>
<dbReference type="InterPro" id="IPR014710">
    <property type="entry name" value="RmlC-like_jellyroll"/>
</dbReference>
<protein>
    <recommendedName>
        <fullName evidence="2">Cupin type-2 domain-containing protein</fullName>
    </recommendedName>
</protein>
<dbReference type="InterPro" id="IPR013096">
    <property type="entry name" value="Cupin_2"/>
</dbReference>
<organism evidence="3 4">
    <name type="scientific">Mycena chlorophos</name>
    <name type="common">Agaric fungus</name>
    <name type="synonym">Agaricus chlorophos</name>
    <dbReference type="NCBI Taxonomy" id="658473"/>
    <lineage>
        <taxon>Eukaryota</taxon>
        <taxon>Fungi</taxon>
        <taxon>Dikarya</taxon>
        <taxon>Basidiomycota</taxon>
        <taxon>Agaricomycotina</taxon>
        <taxon>Agaricomycetes</taxon>
        <taxon>Agaricomycetidae</taxon>
        <taxon>Agaricales</taxon>
        <taxon>Marasmiineae</taxon>
        <taxon>Mycenaceae</taxon>
        <taxon>Mycena</taxon>
    </lineage>
</organism>
<keyword evidence="1" id="KW-0472">Membrane</keyword>
<evidence type="ECO:0000313" key="4">
    <source>
        <dbReference type="Proteomes" id="UP000815677"/>
    </source>
</evidence>
<dbReference type="InterPro" id="IPR011051">
    <property type="entry name" value="RmlC_Cupin_sf"/>
</dbReference>
<name>A0ABQ0M253_MYCCL</name>